<name>A0A914Z2P7_9BILA</name>
<accession>A0A914Z2P7</accession>
<dbReference type="Proteomes" id="UP000887577">
    <property type="component" value="Unplaced"/>
</dbReference>
<dbReference type="WBParaSite" id="PSU_v2.g6342.t1">
    <property type="protein sequence ID" value="PSU_v2.g6342.t1"/>
    <property type="gene ID" value="PSU_v2.g6342"/>
</dbReference>
<proteinExistence type="predicted"/>
<evidence type="ECO:0000313" key="2">
    <source>
        <dbReference type="WBParaSite" id="PSU_v2.g6342.t1"/>
    </source>
</evidence>
<keyword evidence="1" id="KW-1185">Reference proteome</keyword>
<dbReference type="AlphaFoldDB" id="A0A914Z2P7"/>
<organism evidence="1 2">
    <name type="scientific">Panagrolaimus superbus</name>
    <dbReference type="NCBI Taxonomy" id="310955"/>
    <lineage>
        <taxon>Eukaryota</taxon>
        <taxon>Metazoa</taxon>
        <taxon>Ecdysozoa</taxon>
        <taxon>Nematoda</taxon>
        <taxon>Chromadorea</taxon>
        <taxon>Rhabditida</taxon>
        <taxon>Tylenchina</taxon>
        <taxon>Panagrolaimomorpha</taxon>
        <taxon>Panagrolaimoidea</taxon>
        <taxon>Panagrolaimidae</taxon>
        <taxon>Panagrolaimus</taxon>
    </lineage>
</organism>
<reference evidence="2" key="1">
    <citation type="submission" date="2022-11" db="UniProtKB">
        <authorList>
            <consortium name="WormBaseParasite"/>
        </authorList>
    </citation>
    <scope>IDENTIFICATION</scope>
</reference>
<sequence>MAEKIVKKVTEKNVQSFQKLNANDFVSLLAKKRKHDSVVFFTGGLTHGPSASISYILHTVASYFSDFNDHIKFYL</sequence>
<protein>
    <submittedName>
        <fullName evidence="2">Uncharacterized protein</fullName>
    </submittedName>
</protein>
<evidence type="ECO:0000313" key="1">
    <source>
        <dbReference type="Proteomes" id="UP000887577"/>
    </source>
</evidence>